<keyword evidence="1" id="KW-0813">Transport</keyword>
<evidence type="ECO:0000256" key="3">
    <source>
        <dbReference type="ARBA" id="ARBA00022840"/>
    </source>
</evidence>
<dbReference type="Gene3D" id="3.40.50.300">
    <property type="entry name" value="P-loop containing nucleotide triphosphate hydrolases"/>
    <property type="match status" value="1"/>
</dbReference>
<dbReference type="PANTHER" id="PTHR43776">
    <property type="entry name" value="TRANSPORT ATP-BINDING PROTEIN"/>
    <property type="match status" value="1"/>
</dbReference>
<dbReference type="InterPro" id="IPR003593">
    <property type="entry name" value="AAA+_ATPase"/>
</dbReference>
<dbReference type="Proteomes" id="UP000092819">
    <property type="component" value="Unassembled WGS sequence"/>
</dbReference>
<dbReference type="GO" id="GO:0016887">
    <property type="term" value="F:ATP hydrolysis activity"/>
    <property type="evidence" value="ECO:0007669"/>
    <property type="project" value="InterPro"/>
</dbReference>
<evidence type="ECO:0000256" key="2">
    <source>
        <dbReference type="ARBA" id="ARBA00022741"/>
    </source>
</evidence>
<proteinExistence type="predicted"/>
<gene>
    <name evidence="5" type="primary">ddpF</name>
    <name evidence="5" type="ORF">VCE7224_01940</name>
</gene>
<dbReference type="InterPro" id="IPR003439">
    <property type="entry name" value="ABC_transporter-like_ATP-bd"/>
</dbReference>
<sequence>MSSTLPLNSEASSLMPVTDSETQTPIEIKFDNVSIHYYSVPSWLGGKAFKALQNIDLNVEDKSLAIVGRSGAGKSTLIELLFGLKAPTVGQINLFGYSLPIRDSKAQATVCRLIQLVPQEPHTSLNPYYSVRQILAEPLSNLDVSGNHEAIIEEELSDVGLPASLLLLKPNQLSTGQAQRVAIARALVVRPAVLVADEPTSSLDPVNRQRLLDLLNLLKKKRDMRLILVTHDLGAAQALCEEILVLDHGEMVEHGPTDQVMSKPAHLATQMLIESQPLSKSTC</sequence>
<dbReference type="SUPFAM" id="SSF52540">
    <property type="entry name" value="P-loop containing nucleoside triphosphate hydrolases"/>
    <property type="match status" value="1"/>
</dbReference>
<evidence type="ECO:0000259" key="4">
    <source>
        <dbReference type="PROSITE" id="PS50893"/>
    </source>
</evidence>
<dbReference type="InterPro" id="IPR050319">
    <property type="entry name" value="ABC_transp_ATP-bind"/>
</dbReference>
<reference evidence="6" key="1">
    <citation type="submission" date="2016-06" db="EMBL/GenBank/DDBJ databases">
        <authorList>
            <person name="Rodrigo-Torres L."/>
            <person name="Arahal D.R."/>
        </authorList>
    </citation>
    <scope>NUCLEOTIDE SEQUENCE [LARGE SCALE GENOMIC DNA]</scope>
    <source>
        <strain evidence="6">CECT 7224</strain>
    </source>
</reference>
<dbReference type="GO" id="GO:0005524">
    <property type="term" value="F:ATP binding"/>
    <property type="evidence" value="ECO:0007669"/>
    <property type="project" value="UniProtKB-KW"/>
</dbReference>
<dbReference type="GO" id="GO:0055085">
    <property type="term" value="P:transmembrane transport"/>
    <property type="evidence" value="ECO:0007669"/>
    <property type="project" value="UniProtKB-ARBA"/>
</dbReference>
<protein>
    <submittedName>
        <fullName evidence="5">Putative D,D-dipeptide transport ATP-binding protein DdpF</fullName>
    </submittedName>
</protein>
<dbReference type="EMBL" id="FLQZ01000037">
    <property type="protein sequence ID" value="SBT13196.1"/>
    <property type="molecule type" value="Genomic_DNA"/>
</dbReference>
<name>A0A1C3JDI6_9VIBR</name>
<dbReference type="AlphaFoldDB" id="A0A1C3JDI6"/>
<evidence type="ECO:0000313" key="6">
    <source>
        <dbReference type="Proteomes" id="UP000092819"/>
    </source>
</evidence>
<keyword evidence="6" id="KW-1185">Reference proteome</keyword>
<keyword evidence="3 5" id="KW-0067">ATP-binding</keyword>
<accession>A0A1C3JDI6</accession>
<feature type="domain" description="ABC transporter" evidence="4">
    <location>
        <begin position="28"/>
        <end position="273"/>
    </location>
</feature>
<dbReference type="RefSeq" id="WP_065676326.1">
    <property type="nucleotide sequence ID" value="NZ_AP025464.1"/>
</dbReference>
<dbReference type="InterPro" id="IPR027417">
    <property type="entry name" value="P-loop_NTPase"/>
</dbReference>
<keyword evidence="2" id="KW-0547">Nucleotide-binding</keyword>
<evidence type="ECO:0000256" key="1">
    <source>
        <dbReference type="ARBA" id="ARBA00022448"/>
    </source>
</evidence>
<dbReference type="Pfam" id="PF00005">
    <property type="entry name" value="ABC_tran"/>
    <property type="match status" value="1"/>
</dbReference>
<organism evidence="5 6">
    <name type="scientific">Vibrio celticus</name>
    <dbReference type="NCBI Taxonomy" id="446372"/>
    <lineage>
        <taxon>Bacteria</taxon>
        <taxon>Pseudomonadati</taxon>
        <taxon>Pseudomonadota</taxon>
        <taxon>Gammaproteobacteria</taxon>
        <taxon>Vibrionales</taxon>
        <taxon>Vibrionaceae</taxon>
        <taxon>Vibrio</taxon>
    </lineage>
</organism>
<dbReference type="PROSITE" id="PS50893">
    <property type="entry name" value="ABC_TRANSPORTER_2"/>
    <property type="match status" value="1"/>
</dbReference>
<evidence type="ECO:0000313" key="5">
    <source>
        <dbReference type="EMBL" id="SBT13196.1"/>
    </source>
</evidence>
<dbReference type="CDD" id="cd03257">
    <property type="entry name" value="ABC_NikE_OppD_transporters"/>
    <property type="match status" value="1"/>
</dbReference>
<dbReference type="PANTHER" id="PTHR43776:SF8">
    <property type="entry name" value="ABC TRANSPORTER, ATP-BINDING PROTEIN"/>
    <property type="match status" value="1"/>
</dbReference>
<dbReference type="SMART" id="SM00382">
    <property type="entry name" value="AAA"/>
    <property type="match status" value="1"/>
</dbReference>